<keyword evidence="16" id="KW-1185">Reference proteome</keyword>
<dbReference type="OrthoDB" id="9805133at2"/>
<comment type="similarity">
    <text evidence="12">Belongs to the exbB/tolQ family.</text>
</comment>
<comment type="caution">
    <text evidence="15">The sequence shown here is derived from an EMBL/GenBank/DDBJ whole genome shotgun (WGS) entry which is preliminary data.</text>
</comment>
<keyword evidence="4 12" id="KW-0813">Transport</keyword>
<feature type="transmembrane region" description="Helical" evidence="13">
    <location>
        <begin position="134"/>
        <end position="159"/>
    </location>
</feature>
<evidence type="ECO:0000256" key="13">
    <source>
        <dbReference type="SAM" id="Phobius"/>
    </source>
</evidence>
<evidence type="ECO:0000313" key="16">
    <source>
        <dbReference type="Proteomes" id="UP000252357"/>
    </source>
</evidence>
<organism evidence="15 16">
    <name type="scientific">Parvibium lacunae</name>
    <dbReference type="NCBI Taxonomy" id="1888893"/>
    <lineage>
        <taxon>Bacteria</taxon>
        <taxon>Pseudomonadati</taxon>
        <taxon>Pseudomonadota</taxon>
        <taxon>Betaproteobacteria</taxon>
        <taxon>Burkholderiales</taxon>
        <taxon>Alcaligenaceae</taxon>
        <taxon>Parvibium</taxon>
    </lineage>
</organism>
<evidence type="ECO:0000256" key="5">
    <source>
        <dbReference type="ARBA" id="ARBA00022475"/>
    </source>
</evidence>
<dbReference type="PANTHER" id="PTHR30625">
    <property type="entry name" value="PROTEIN TOLQ"/>
    <property type="match status" value="1"/>
</dbReference>
<evidence type="ECO:0000256" key="2">
    <source>
        <dbReference type="ARBA" id="ARBA00011471"/>
    </source>
</evidence>
<evidence type="ECO:0000256" key="1">
    <source>
        <dbReference type="ARBA" id="ARBA00004429"/>
    </source>
</evidence>
<dbReference type="GO" id="GO:0017038">
    <property type="term" value="P:protein import"/>
    <property type="evidence" value="ECO:0007669"/>
    <property type="project" value="TreeGrafter"/>
</dbReference>
<dbReference type="InterPro" id="IPR002898">
    <property type="entry name" value="MotA_ExbB_proton_chnl"/>
</dbReference>
<proteinExistence type="inferred from homology"/>
<sequence length="245" mass="25954">MNSAFGFTHFWQQADAVSHSVAFFLLAMSALSWYWIIGKVIGQIRHQASIDQTLHVFWAAPSRAEALAVIRTKDSSGAFAQVAVDAFVAADMYEQQSTQVSGIGAGVDKNEFIARTLQQSIVLAQARIERGLTLLASIGSTAPFVGLFGTVWGIYHALVGLAGATQVVLDKVAGPVGEALIMTAAGLFVAIPAVLAYNACTRANRLILARLDGFAHSLHAYVVSGMRTAQASAPKLRVANSQAGH</sequence>
<comment type="subunit">
    <text evidence="2">The accessory proteins ExbB and ExbD seem to form a complex with TonB.</text>
</comment>
<keyword evidence="6" id="KW-0997">Cell inner membrane</keyword>
<comment type="subcellular location">
    <subcellularLocation>
        <location evidence="1">Cell inner membrane</location>
        <topology evidence="1">Multi-pass membrane protein</topology>
    </subcellularLocation>
    <subcellularLocation>
        <location evidence="12">Membrane</location>
        <topology evidence="12">Multi-pass membrane protein</topology>
    </subcellularLocation>
</comment>
<accession>A0A368L736</accession>
<protein>
    <recommendedName>
        <fullName evidence="3">Biopolymer transport protein ExbB</fullName>
    </recommendedName>
</protein>
<gene>
    <name evidence="15" type="ORF">DU000_01520</name>
</gene>
<evidence type="ECO:0000256" key="12">
    <source>
        <dbReference type="RuleBase" id="RU004057"/>
    </source>
</evidence>
<evidence type="ECO:0000256" key="4">
    <source>
        <dbReference type="ARBA" id="ARBA00022448"/>
    </source>
</evidence>
<feature type="transmembrane region" description="Helical" evidence="13">
    <location>
        <begin position="179"/>
        <end position="200"/>
    </location>
</feature>
<feature type="domain" description="MotA/TolQ/ExbB proton channel" evidence="14">
    <location>
        <begin position="107"/>
        <end position="210"/>
    </location>
</feature>
<evidence type="ECO:0000256" key="8">
    <source>
        <dbReference type="ARBA" id="ARBA00022927"/>
    </source>
</evidence>
<dbReference type="InterPro" id="IPR050790">
    <property type="entry name" value="ExbB/TolQ_transport"/>
</dbReference>
<comment type="function">
    <text evidence="11">Involved in the TonB-dependent energy-dependent transport of various receptor-bound substrates. Protects ExbD from proteolytic degradation and functionally stabilizes TonB.</text>
</comment>
<dbReference type="GO" id="GO:0005886">
    <property type="term" value="C:plasma membrane"/>
    <property type="evidence" value="ECO:0007669"/>
    <property type="project" value="UniProtKB-SubCell"/>
</dbReference>
<dbReference type="EMBL" id="QPGB01000001">
    <property type="protein sequence ID" value="RCS59437.1"/>
    <property type="molecule type" value="Genomic_DNA"/>
</dbReference>
<keyword evidence="7 13" id="KW-0812">Transmembrane</keyword>
<evidence type="ECO:0000256" key="3">
    <source>
        <dbReference type="ARBA" id="ARBA00022093"/>
    </source>
</evidence>
<evidence type="ECO:0000313" key="15">
    <source>
        <dbReference type="EMBL" id="RCS59437.1"/>
    </source>
</evidence>
<dbReference type="Pfam" id="PF01618">
    <property type="entry name" value="MotA_ExbB"/>
    <property type="match status" value="1"/>
</dbReference>
<evidence type="ECO:0000259" key="14">
    <source>
        <dbReference type="Pfam" id="PF01618"/>
    </source>
</evidence>
<evidence type="ECO:0000256" key="7">
    <source>
        <dbReference type="ARBA" id="ARBA00022692"/>
    </source>
</evidence>
<evidence type="ECO:0000256" key="6">
    <source>
        <dbReference type="ARBA" id="ARBA00022519"/>
    </source>
</evidence>
<keyword evidence="9 13" id="KW-1133">Transmembrane helix</keyword>
<dbReference type="AlphaFoldDB" id="A0A368L736"/>
<evidence type="ECO:0000256" key="11">
    <source>
        <dbReference type="ARBA" id="ARBA00024816"/>
    </source>
</evidence>
<name>A0A368L736_9BURK</name>
<keyword evidence="10 13" id="KW-0472">Membrane</keyword>
<evidence type="ECO:0000256" key="10">
    <source>
        <dbReference type="ARBA" id="ARBA00023136"/>
    </source>
</evidence>
<keyword evidence="5" id="KW-1003">Cell membrane</keyword>
<dbReference type="PANTHER" id="PTHR30625:SF14">
    <property type="entry name" value="BIOPOLYMER TRANSPORT PROTEIN EXBB"/>
    <property type="match status" value="1"/>
</dbReference>
<dbReference type="Proteomes" id="UP000252357">
    <property type="component" value="Unassembled WGS sequence"/>
</dbReference>
<keyword evidence="8 12" id="KW-0653">Protein transport</keyword>
<feature type="transmembrane region" description="Helical" evidence="13">
    <location>
        <begin position="20"/>
        <end position="37"/>
    </location>
</feature>
<reference evidence="15 16" key="1">
    <citation type="journal article" date="2018" name="Int. J. Syst. Evol. Microbiol.">
        <title>Parvibium lacunae gen. nov., sp. nov., a new member of the family Alcaligenaceae isolated from a freshwater pond.</title>
        <authorList>
            <person name="Chen W.M."/>
            <person name="Xie P.B."/>
            <person name="Hsu M.Y."/>
            <person name="Sheu S.Y."/>
        </authorList>
    </citation>
    <scope>NUCLEOTIDE SEQUENCE [LARGE SCALE GENOMIC DNA]</scope>
    <source>
        <strain evidence="15 16">KMB9</strain>
    </source>
</reference>
<dbReference type="RefSeq" id="WP_114401587.1">
    <property type="nucleotide sequence ID" value="NZ_QPGB01000001.1"/>
</dbReference>
<evidence type="ECO:0000256" key="9">
    <source>
        <dbReference type="ARBA" id="ARBA00022989"/>
    </source>
</evidence>